<dbReference type="GO" id="GO:0016757">
    <property type="term" value="F:glycosyltransferase activity"/>
    <property type="evidence" value="ECO:0007669"/>
    <property type="project" value="UniProtKB-KW"/>
</dbReference>
<dbReference type="InterPro" id="IPR049625">
    <property type="entry name" value="Glyco_transf_61_cat"/>
</dbReference>
<reference evidence="8" key="1">
    <citation type="journal article" date="2019" name="Nat. Commun.">
        <title>Expansion of phycobilisome linker gene families in mesophilic red algae.</title>
        <authorList>
            <person name="Lee J."/>
            <person name="Kim D."/>
            <person name="Bhattacharya D."/>
            <person name="Yoon H.S."/>
        </authorList>
    </citation>
    <scope>NUCLEOTIDE SEQUENCE [LARGE SCALE GENOMIC DNA]</scope>
    <source>
        <strain evidence="8">CCMP 1328</strain>
    </source>
</reference>
<protein>
    <recommendedName>
        <fullName evidence="6">Glycosyltransferase 61 catalytic domain-containing protein</fullName>
    </recommendedName>
</protein>
<dbReference type="PANTHER" id="PTHR20961:SF124">
    <property type="entry name" value="GLYCOSYLTRANSFERASE"/>
    <property type="match status" value="1"/>
</dbReference>
<dbReference type="PANTHER" id="PTHR20961">
    <property type="entry name" value="GLYCOSYLTRANSFERASE"/>
    <property type="match status" value="1"/>
</dbReference>
<dbReference type="EMBL" id="VRMN01000001">
    <property type="protein sequence ID" value="KAA8498886.1"/>
    <property type="molecule type" value="Genomic_DNA"/>
</dbReference>
<feature type="domain" description="Glycosyltransferase 61 catalytic" evidence="6">
    <location>
        <begin position="490"/>
        <end position="550"/>
    </location>
</feature>
<organism evidence="7 8">
    <name type="scientific">Porphyridium purpureum</name>
    <name type="common">Red alga</name>
    <name type="synonym">Porphyridium cruentum</name>
    <dbReference type="NCBI Taxonomy" id="35688"/>
    <lineage>
        <taxon>Eukaryota</taxon>
        <taxon>Rhodophyta</taxon>
        <taxon>Bangiophyceae</taxon>
        <taxon>Porphyridiales</taxon>
        <taxon>Porphyridiaceae</taxon>
        <taxon>Porphyridium</taxon>
    </lineage>
</organism>
<name>A0A5J4Z5A2_PORPP</name>
<sequence>MCVRETDKARSDWILTGRWIGWIEMMRPPTRNRTQRVPPSQRGVRGVDGGSPVVALARPARSMPSWRPWVLWLAGAACVLALILVVVMLVSSRSVEYDSMRRVSWLSAAMGKAHAQWVPRESSIAERLRQPQDQSQDQAAHDVAQQQLLPSPPQRSGDSAVPLAPPASLIPPPSSPAHATLLDLPEPLRLYYDKTRTNLQNNQRYQVCRIPDVCLTRRREFIMPTFVANFAKNELSRCMRKETLALTTFTDQIPQNNDSTLVIHWKDRDLATIMPDSKSSVRYWIPHFVGDIVPLLSAVDAISGSRWGGTIEELCVKRGTDASSGGGEMGGNPLERPAPCDVSGVLAKHDYVVEDQSGVLSRRATPWVRDMRSMMERIGIEITPFLFDANEKVYAMCFRSAVFSSQSVHEYWNGPEHIFYKANGVERAARAGEHIIAAFDRSYDRSKPSVPKPLRAKESEPCRVGVTLVKRRDTRTLAEGFEESLSKWLRAFADESSLGKQRRANTQLRAIFFEGMSLAEQIKAMQETDVMISVHGAGITNVLWMRRGGALVEILPPAYVANFGTNAVRAGLDYVAFNASADTESLRSCVDLPSAPGETVGQGWLDLKKAFDAGERDGGRLPRPQPNEIPKRAFMCLRNQKVIVDPKVLAASVASLIQAKCVIAAGAR</sequence>
<evidence type="ECO:0000259" key="6">
    <source>
        <dbReference type="Pfam" id="PF04577"/>
    </source>
</evidence>
<evidence type="ECO:0000313" key="7">
    <source>
        <dbReference type="EMBL" id="KAA8498886.1"/>
    </source>
</evidence>
<keyword evidence="1" id="KW-0328">Glycosyltransferase</keyword>
<dbReference type="AlphaFoldDB" id="A0A5J4Z5A2"/>
<dbReference type="OrthoDB" id="4500at2759"/>
<dbReference type="InterPro" id="IPR007657">
    <property type="entry name" value="Glycosyltransferase_61"/>
</dbReference>
<evidence type="ECO:0000256" key="5">
    <source>
        <dbReference type="SAM" id="Phobius"/>
    </source>
</evidence>
<keyword evidence="3" id="KW-0325">Glycoprotein</keyword>
<keyword evidence="8" id="KW-1185">Reference proteome</keyword>
<evidence type="ECO:0000256" key="4">
    <source>
        <dbReference type="SAM" id="MobiDB-lite"/>
    </source>
</evidence>
<comment type="caution">
    <text evidence="7">The sequence shown here is derived from an EMBL/GenBank/DDBJ whole genome shotgun (WGS) entry which is preliminary data.</text>
</comment>
<proteinExistence type="predicted"/>
<keyword evidence="5" id="KW-0472">Membrane</keyword>
<dbReference type="Proteomes" id="UP000324585">
    <property type="component" value="Unassembled WGS sequence"/>
</dbReference>
<keyword evidence="5" id="KW-1133">Transmembrane helix</keyword>
<gene>
    <name evidence="7" type="ORF">FVE85_6471</name>
</gene>
<keyword evidence="2" id="KW-0808">Transferase</keyword>
<evidence type="ECO:0000256" key="3">
    <source>
        <dbReference type="ARBA" id="ARBA00023180"/>
    </source>
</evidence>
<evidence type="ECO:0000313" key="8">
    <source>
        <dbReference type="Proteomes" id="UP000324585"/>
    </source>
</evidence>
<evidence type="ECO:0000256" key="1">
    <source>
        <dbReference type="ARBA" id="ARBA00022676"/>
    </source>
</evidence>
<feature type="transmembrane region" description="Helical" evidence="5">
    <location>
        <begin position="69"/>
        <end position="91"/>
    </location>
</feature>
<feature type="region of interest" description="Disordered" evidence="4">
    <location>
        <begin position="149"/>
        <end position="178"/>
    </location>
</feature>
<keyword evidence="5" id="KW-0812">Transmembrane</keyword>
<dbReference type="Pfam" id="PF04577">
    <property type="entry name" value="Glyco_transf_61"/>
    <property type="match status" value="1"/>
</dbReference>
<evidence type="ECO:0000256" key="2">
    <source>
        <dbReference type="ARBA" id="ARBA00022679"/>
    </source>
</evidence>
<feature type="compositionally biased region" description="Pro residues" evidence="4">
    <location>
        <begin position="163"/>
        <end position="175"/>
    </location>
</feature>
<accession>A0A5J4Z5A2</accession>